<evidence type="ECO:0000313" key="2">
    <source>
        <dbReference type="Proteomes" id="UP001501759"/>
    </source>
</evidence>
<evidence type="ECO:0000313" key="1">
    <source>
        <dbReference type="EMBL" id="GAA5035301.1"/>
    </source>
</evidence>
<name>A0ABP9JM40_9ACTN</name>
<protein>
    <recommendedName>
        <fullName evidence="3">Tetratricopeptide repeat protein</fullName>
    </recommendedName>
</protein>
<dbReference type="EMBL" id="BAABKB010000044">
    <property type="protein sequence ID" value="GAA5035301.1"/>
    <property type="molecule type" value="Genomic_DNA"/>
</dbReference>
<gene>
    <name evidence="1" type="ORF">GCM10023335_80980</name>
</gene>
<sequence>MGTGQTLVTTRRGLPWRDLGAPLRLDTLTPEVSVKVLQEITGRRADGDTAGLTELAEELGHLHLAPTDHPHTACGWVISPGRSVLCASRRRCRWWRALAVSEAALGPDHPDTVIRLDNLDSLRTLLEDPPKDEP</sequence>
<accession>A0ABP9JM40</accession>
<evidence type="ECO:0008006" key="3">
    <source>
        <dbReference type="Google" id="ProtNLM"/>
    </source>
</evidence>
<comment type="caution">
    <text evidence="1">The sequence shown here is derived from an EMBL/GenBank/DDBJ whole genome shotgun (WGS) entry which is preliminary data.</text>
</comment>
<organism evidence="1 2">
    <name type="scientific">Streptomyces siamensis</name>
    <dbReference type="NCBI Taxonomy" id="1274986"/>
    <lineage>
        <taxon>Bacteria</taxon>
        <taxon>Bacillati</taxon>
        <taxon>Actinomycetota</taxon>
        <taxon>Actinomycetes</taxon>
        <taxon>Kitasatosporales</taxon>
        <taxon>Streptomycetaceae</taxon>
        <taxon>Streptomyces</taxon>
    </lineage>
</organism>
<proteinExistence type="predicted"/>
<reference evidence="2" key="1">
    <citation type="journal article" date="2019" name="Int. J. Syst. Evol. Microbiol.">
        <title>The Global Catalogue of Microorganisms (GCM) 10K type strain sequencing project: providing services to taxonomists for standard genome sequencing and annotation.</title>
        <authorList>
            <consortium name="The Broad Institute Genomics Platform"/>
            <consortium name="The Broad Institute Genome Sequencing Center for Infectious Disease"/>
            <person name="Wu L."/>
            <person name="Ma J."/>
        </authorList>
    </citation>
    <scope>NUCLEOTIDE SEQUENCE [LARGE SCALE GENOMIC DNA]</scope>
    <source>
        <strain evidence="2">JCM 18409</strain>
    </source>
</reference>
<dbReference type="RefSeq" id="WP_345657888.1">
    <property type="nucleotide sequence ID" value="NZ_BAABKB010000044.1"/>
</dbReference>
<keyword evidence="2" id="KW-1185">Reference proteome</keyword>
<dbReference type="Proteomes" id="UP001501759">
    <property type="component" value="Unassembled WGS sequence"/>
</dbReference>